<accession>A0A210R3G5</accession>
<feature type="signal peptide" evidence="6">
    <location>
        <begin position="1"/>
        <end position="31"/>
    </location>
</feature>
<evidence type="ECO:0000256" key="4">
    <source>
        <dbReference type="SAM" id="MobiDB-lite"/>
    </source>
</evidence>
<name>A0A210R3G5_MIZYE</name>
<evidence type="ECO:0000313" key="8">
    <source>
        <dbReference type="EMBL" id="OWF55620.1"/>
    </source>
</evidence>
<feature type="domain" description="CUB" evidence="7">
    <location>
        <begin position="445"/>
        <end position="563"/>
    </location>
</feature>
<dbReference type="CDD" id="cd12087">
    <property type="entry name" value="TM_EGFR-like"/>
    <property type="match status" value="1"/>
</dbReference>
<feature type="domain" description="CUB" evidence="7">
    <location>
        <begin position="33"/>
        <end position="158"/>
    </location>
</feature>
<keyword evidence="5" id="KW-0812">Transmembrane</keyword>
<keyword evidence="6" id="KW-0732">Signal</keyword>
<dbReference type="Proteomes" id="UP000242188">
    <property type="component" value="Unassembled WGS sequence"/>
</dbReference>
<dbReference type="AlphaFoldDB" id="A0A210R3G5"/>
<protein>
    <submittedName>
        <fullName evidence="8">Cubilin</fullName>
    </submittedName>
</protein>
<organism evidence="8 9">
    <name type="scientific">Mizuhopecten yessoensis</name>
    <name type="common">Japanese scallop</name>
    <name type="synonym">Patinopecten yessoensis</name>
    <dbReference type="NCBI Taxonomy" id="6573"/>
    <lineage>
        <taxon>Eukaryota</taxon>
        <taxon>Metazoa</taxon>
        <taxon>Spiralia</taxon>
        <taxon>Lophotrochozoa</taxon>
        <taxon>Mollusca</taxon>
        <taxon>Bivalvia</taxon>
        <taxon>Autobranchia</taxon>
        <taxon>Pteriomorphia</taxon>
        <taxon>Pectinida</taxon>
        <taxon>Pectinoidea</taxon>
        <taxon>Pectinidae</taxon>
        <taxon>Mizuhopecten</taxon>
    </lineage>
</organism>
<keyword evidence="2" id="KW-1015">Disulfide bond</keyword>
<reference evidence="8 9" key="1">
    <citation type="journal article" date="2017" name="Nat. Ecol. Evol.">
        <title>Scallop genome provides insights into evolution of bilaterian karyotype and development.</title>
        <authorList>
            <person name="Wang S."/>
            <person name="Zhang J."/>
            <person name="Jiao W."/>
            <person name="Li J."/>
            <person name="Xun X."/>
            <person name="Sun Y."/>
            <person name="Guo X."/>
            <person name="Huan P."/>
            <person name="Dong B."/>
            <person name="Zhang L."/>
            <person name="Hu X."/>
            <person name="Sun X."/>
            <person name="Wang J."/>
            <person name="Zhao C."/>
            <person name="Wang Y."/>
            <person name="Wang D."/>
            <person name="Huang X."/>
            <person name="Wang R."/>
            <person name="Lv J."/>
            <person name="Li Y."/>
            <person name="Zhang Z."/>
            <person name="Liu B."/>
            <person name="Lu W."/>
            <person name="Hui Y."/>
            <person name="Liang J."/>
            <person name="Zhou Z."/>
            <person name="Hou R."/>
            <person name="Li X."/>
            <person name="Liu Y."/>
            <person name="Li H."/>
            <person name="Ning X."/>
            <person name="Lin Y."/>
            <person name="Zhao L."/>
            <person name="Xing Q."/>
            <person name="Dou J."/>
            <person name="Li Y."/>
            <person name="Mao J."/>
            <person name="Guo H."/>
            <person name="Dou H."/>
            <person name="Li T."/>
            <person name="Mu C."/>
            <person name="Jiang W."/>
            <person name="Fu Q."/>
            <person name="Fu X."/>
            <person name="Miao Y."/>
            <person name="Liu J."/>
            <person name="Yu Q."/>
            <person name="Li R."/>
            <person name="Liao H."/>
            <person name="Li X."/>
            <person name="Kong Y."/>
            <person name="Jiang Z."/>
            <person name="Chourrout D."/>
            <person name="Li R."/>
            <person name="Bao Z."/>
        </authorList>
    </citation>
    <scope>NUCLEOTIDE SEQUENCE [LARGE SCALE GENOMIC DNA]</scope>
    <source>
        <strain evidence="8 9">PY_sf001</strain>
    </source>
</reference>
<dbReference type="CDD" id="cd00041">
    <property type="entry name" value="CUB"/>
    <property type="match status" value="4"/>
</dbReference>
<keyword evidence="9" id="KW-1185">Reference proteome</keyword>
<dbReference type="PROSITE" id="PS01180">
    <property type="entry name" value="CUB"/>
    <property type="match status" value="4"/>
</dbReference>
<dbReference type="PANTHER" id="PTHR24251">
    <property type="entry name" value="OVOCHYMASE-RELATED"/>
    <property type="match status" value="1"/>
</dbReference>
<dbReference type="SUPFAM" id="SSF49854">
    <property type="entry name" value="Spermadhesin, CUB domain"/>
    <property type="match status" value="4"/>
</dbReference>
<evidence type="ECO:0000256" key="6">
    <source>
        <dbReference type="SAM" id="SignalP"/>
    </source>
</evidence>
<dbReference type="Pfam" id="PF00431">
    <property type="entry name" value="CUB"/>
    <property type="match status" value="4"/>
</dbReference>
<comment type="caution">
    <text evidence="3">Lacks conserved residue(s) required for the propagation of feature annotation.</text>
</comment>
<comment type="caution">
    <text evidence="8">The sequence shown here is derived from an EMBL/GenBank/DDBJ whole genome shotgun (WGS) entry which is preliminary data.</text>
</comment>
<evidence type="ECO:0000256" key="2">
    <source>
        <dbReference type="ARBA" id="ARBA00023157"/>
    </source>
</evidence>
<dbReference type="SMART" id="SM00042">
    <property type="entry name" value="CUB"/>
    <property type="match status" value="4"/>
</dbReference>
<dbReference type="EMBL" id="NEDP02000574">
    <property type="protein sequence ID" value="OWF55620.1"/>
    <property type="molecule type" value="Genomic_DNA"/>
</dbReference>
<proteinExistence type="predicted"/>
<feature type="region of interest" description="Disordered" evidence="4">
    <location>
        <begin position="612"/>
        <end position="634"/>
    </location>
</feature>
<evidence type="ECO:0000259" key="7">
    <source>
        <dbReference type="PROSITE" id="PS01180"/>
    </source>
</evidence>
<evidence type="ECO:0000256" key="3">
    <source>
        <dbReference type="PROSITE-ProRule" id="PRU00059"/>
    </source>
</evidence>
<sequence length="647" mass="69378">MMSPGRTMAGFGAGFGAPIMLLLMIITQVFGVCDIANRRVETELMATQDVEYLYSPGWRISYYSNTDCKWLINGSDTDSAFRVLVDVTYLSIENSPGCSYDGLSIYDGSSTSATLLGRICNRLPTGRMYLMTGQFAYLRLKSDSSVQATGFSLRYLKYKPTTPSTACTSTVSLTASTTLQYLTSPDFPSQQNAFDTCTWLISASSGSSTLTVNVVFLDIDGEEMLSIYDGSDNTATQLVSLSNDRTTFTDGSTVTTTGDKAYIQFSTAVMDSVRLGFIVSYNESSSTATTTASALTTVATTSAAPVVATTTYTAPSACDSGTITITATSGSSGYITTPDYPEFYGHNLACSWVVQASAGEQISLTAVDSSLEDSDGCSGDVVSIYDGSTTSYPLLASFCGTTYQSVNGTGTSILVVFTSDGSSSDRGFKFQYTVTAQETPTCVDSGRNITNLNATTTVQYFTSDNYPNDYTSNEDSHWLIYNPSGVGVIKVAVEDSRIEASYPCSYDKVTLYKGPCESYPVLGTFCGEEKPVYYQDTGSYVYARFVSDTDSNYKGFRVSYVLVDEVPSSTSTYLIIGAIVGGVLGAIILVAIGFAVYKGIKKYKAGKTYRTASKVSVDSDDEENHTPARKPTKGGVKLDSLLVQKKS</sequence>
<dbReference type="Gene3D" id="2.60.120.290">
    <property type="entry name" value="Spermadhesin, CUB domain"/>
    <property type="match status" value="4"/>
</dbReference>
<feature type="domain" description="CUB" evidence="7">
    <location>
        <begin position="167"/>
        <end position="284"/>
    </location>
</feature>
<keyword evidence="5" id="KW-1133">Transmembrane helix</keyword>
<evidence type="ECO:0000256" key="5">
    <source>
        <dbReference type="SAM" id="Phobius"/>
    </source>
</evidence>
<dbReference type="InterPro" id="IPR035914">
    <property type="entry name" value="Sperma_CUB_dom_sf"/>
</dbReference>
<feature type="transmembrane region" description="Helical" evidence="5">
    <location>
        <begin position="573"/>
        <end position="597"/>
    </location>
</feature>
<evidence type="ECO:0000313" key="9">
    <source>
        <dbReference type="Proteomes" id="UP000242188"/>
    </source>
</evidence>
<gene>
    <name evidence="8" type="ORF">KP79_PYT13289</name>
</gene>
<keyword evidence="5" id="KW-0472">Membrane</keyword>
<keyword evidence="1" id="KW-0677">Repeat</keyword>
<dbReference type="OrthoDB" id="6124083at2759"/>
<dbReference type="FunFam" id="2.60.120.290:FF:000005">
    <property type="entry name" value="Procollagen C-endopeptidase enhancer 1"/>
    <property type="match status" value="1"/>
</dbReference>
<dbReference type="PANTHER" id="PTHR24251:SF37">
    <property type="entry name" value="CUB DOMAIN-CONTAINING PROTEIN"/>
    <property type="match status" value="1"/>
</dbReference>
<dbReference type="InterPro" id="IPR000859">
    <property type="entry name" value="CUB_dom"/>
</dbReference>
<evidence type="ECO:0000256" key="1">
    <source>
        <dbReference type="ARBA" id="ARBA00022737"/>
    </source>
</evidence>
<feature type="domain" description="CUB" evidence="7">
    <location>
        <begin position="318"/>
        <end position="435"/>
    </location>
</feature>
<feature type="chain" id="PRO_5013143463" evidence="6">
    <location>
        <begin position="32"/>
        <end position="647"/>
    </location>
</feature>